<protein>
    <recommendedName>
        <fullName evidence="1">DUF2344 domain-containing protein</fullName>
    </recommendedName>
</protein>
<proteinExistence type="predicted"/>
<evidence type="ECO:0000313" key="2">
    <source>
        <dbReference type="EMBL" id="GAJ14213.1"/>
    </source>
</evidence>
<name>X1U9I8_9ZZZZ</name>
<organism evidence="2">
    <name type="scientific">marine sediment metagenome</name>
    <dbReference type="NCBI Taxonomy" id="412755"/>
    <lineage>
        <taxon>unclassified sequences</taxon>
        <taxon>metagenomes</taxon>
        <taxon>ecological metagenomes</taxon>
    </lineage>
</organism>
<comment type="caution">
    <text evidence="2">The sequence shown here is derived from an EMBL/GenBank/DDBJ whole genome shotgun (WGS) entry which is preliminary data.</text>
</comment>
<feature type="non-terminal residue" evidence="2">
    <location>
        <position position="1"/>
    </location>
</feature>
<sequence>DDAIIQKILDILESDRIIVERWTKKGEREVDVRPGIVEINVSDKKNGFTMLLSLEKQKLAKPQEVLKLIFGDNLPDDITRTEQYADFNVSTTLERTGYAAFSDIGSIPVNEPSSLNT</sequence>
<dbReference type="Pfam" id="PF10105">
    <property type="entry name" value="DUF2344"/>
    <property type="match status" value="1"/>
</dbReference>
<dbReference type="InterPro" id="IPR018768">
    <property type="entry name" value="DUF2344"/>
</dbReference>
<reference evidence="2" key="1">
    <citation type="journal article" date="2014" name="Front. Microbiol.">
        <title>High frequency of phylogenetically diverse reductive dehalogenase-homologous genes in deep subseafloor sedimentary metagenomes.</title>
        <authorList>
            <person name="Kawai M."/>
            <person name="Futagami T."/>
            <person name="Toyoda A."/>
            <person name="Takaki Y."/>
            <person name="Nishi S."/>
            <person name="Hori S."/>
            <person name="Arai W."/>
            <person name="Tsubouchi T."/>
            <person name="Morono Y."/>
            <person name="Uchiyama I."/>
            <person name="Ito T."/>
            <person name="Fujiyama A."/>
            <person name="Inagaki F."/>
            <person name="Takami H."/>
        </authorList>
    </citation>
    <scope>NUCLEOTIDE SEQUENCE</scope>
    <source>
        <strain evidence="2">Expedition CK06-06</strain>
    </source>
</reference>
<dbReference type="AlphaFoldDB" id="X1U9I8"/>
<evidence type="ECO:0000259" key="1">
    <source>
        <dbReference type="Pfam" id="PF10105"/>
    </source>
</evidence>
<dbReference type="EMBL" id="BARW01028565">
    <property type="protein sequence ID" value="GAJ14213.1"/>
    <property type="molecule type" value="Genomic_DNA"/>
</dbReference>
<feature type="domain" description="DUF2344" evidence="1">
    <location>
        <begin position="5"/>
        <end position="61"/>
    </location>
</feature>
<gene>
    <name evidence="2" type="ORF">S12H4_46090</name>
</gene>
<accession>X1U9I8</accession>